<gene>
    <name evidence="2" type="ORF">I5L79_18820</name>
</gene>
<sequence length="113" mass="12610">MKKAFTILLLSVGLLTSCEKVDIAKNTPECIEDKIRDFAKDDPCEEGASVKEYLFQNELVYVFSLGNCVNDASEEVRDDDCTTLGYIGGLAGNRKINGADFSQAEYKRTVWEK</sequence>
<accession>A0ABS0L673</accession>
<name>A0ABS0L673_9BACT</name>
<dbReference type="RefSeq" id="WP_196956624.1">
    <property type="nucleotide sequence ID" value="NZ_JADWYK010000014.1"/>
</dbReference>
<protein>
    <recommendedName>
        <fullName evidence="1">DUF6970 domain-containing protein</fullName>
    </recommendedName>
</protein>
<comment type="caution">
    <text evidence="2">The sequence shown here is derived from an EMBL/GenBank/DDBJ whole genome shotgun (WGS) entry which is preliminary data.</text>
</comment>
<evidence type="ECO:0000313" key="3">
    <source>
        <dbReference type="Proteomes" id="UP000601099"/>
    </source>
</evidence>
<evidence type="ECO:0000313" key="2">
    <source>
        <dbReference type="EMBL" id="MBG8555604.1"/>
    </source>
</evidence>
<dbReference type="Pfam" id="PF22311">
    <property type="entry name" value="DUF6970"/>
    <property type="match status" value="1"/>
</dbReference>
<keyword evidence="3" id="KW-1185">Reference proteome</keyword>
<reference evidence="2 3" key="1">
    <citation type="submission" date="2020-11" db="EMBL/GenBank/DDBJ databases">
        <title>Hymenobacter sp.</title>
        <authorList>
            <person name="Kim M.K."/>
        </authorList>
    </citation>
    <scope>NUCLEOTIDE SEQUENCE [LARGE SCALE GENOMIC DNA]</scope>
    <source>
        <strain evidence="2 3">BT594</strain>
    </source>
</reference>
<dbReference type="Proteomes" id="UP000601099">
    <property type="component" value="Unassembled WGS sequence"/>
</dbReference>
<dbReference type="PROSITE" id="PS51257">
    <property type="entry name" value="PROKAR_LIPOPROTEIN"/>
    <property type="match status" value="1"/>
</dbReference>
<feature type="domain" description="DUF6970" evidence="1">
    <location>
        <begin position="41"/>
        <end position="112"/>
    </location>
</feature>
<evidence type="ECO:0000259" key="1">
    <source>
        <dbReference type="Pfam" id="PF22311"/>
    </source>
</evidence>
<organism evidence="2 3">
    <name type="scientific">Hymenobacter guriensis</name>
    <dbReference type="NCBI Taxonomy" id="2793065"/>
    <lineage>
        <taxon>Bacteria</taxon>
        <taxon>Pseudomonadati</taxon>
        <taxon>Bacteroidota</taxon>
        <taxon>Cytophagia</taxon>
        <taxon>Cytophagales</taxon>
        <taxon>Hymenobacteraceae</taxon>
        <taxon>Hymenobacter</taxon>
    </lineage>
</organism>
<dbReference type="InterPro" id="IPR054243">
    <property type="entry name" value="DUF6970"/>
</dbReference>
<proteinExistence type="predicted"/>
<dbReference type="EMBL" id="JADWYK010000014">
    <property type="protein sequence ID" value="MBG8555604.1"/>
    <property type="molecule type" value="Genomic_DNA"/>
</dbReference>